<gene>
    <name evidence="1" type="ORF">MLD38_009247</name>
</gene>
<comment type="caution">
    <text evidence="1">The sequence shown here is derived from an EMBL/GenBank/DDBJ whole genome shotgun (WGS) entry which is preliminary data.</text>
</comment>
<reference evidence="2" key="1">
    <citation type="journal article" date="2023" name="Front. Plant Sci.">
        <title>Chromosomal-level genome assembly of Melastoma candidum provides insights into trichome evolution.</title>
        <authorList>
            <person name="Zhong Y."/>
            <person name="Wu W."/>
            <person name="Sun C."/>
            <person name="Zou P."/>
            <person name="Liu Y."/>
            <person name="Dai S."/>
            <person name="Zhou R."/>
        </authorList>
    </citation>
    <scope>NUCLEOTIDE SEQUENCE [LARGE SCALE GENOMIC DNA]</scope>
</reference>
<evidence type="ECO:0000313" key="1">
    <source>
        <dbReference type="EMBL" id="KAI4383405.1"/>
    </source>
</evidence>
<sequence>MEFKSKSVVLVFLLVALLAIGSEVATARTACRELISDTGCNLKACKSACKAQFGKNAVPEGCECQSGGCNCKYYC</sequence>
<organism evidence="1 2">
    <name type="scientific">Melastoma candidum</name>
    <dbReference type="NCBI Taxonomy" id="119954"/>
    <lineage>
        <taxon>Eukaryota</taxon>
        <taxon>Viridiplantae</taxon>
        <taxon>Streptophyta</taxon>
        <taxon>Embryophyta</taxon>
        <taxon>Tracheophyta</taxon>
        <taxon>Spermatophyta</taxon>
        <taxon>Magnoliopsida</taxon>
        <taxon>eudicotyledons</taxon>
        <taxon>Gunneridae</taxon>
        <taxon>Pentapetalae</taxon>
        <taxon>rosids</taxon>
        <taxon>malvids</taxon>
        <taxon>Myrtales</taxon>
        <taxon>Melastomataceae</taxon>
        <taxon>Melastomatoideae</taxon>
        <taxon>Melastomateae</taxon>
        <taxon>Melastoma</taxon>
    </lineage>
</organism>
<dbReference type="Proteomes" id="UP001057402">
    <property type="component" value="Chromosome 3"/>
</dbReference>
<accession>A0ACB9RXH4</accession>
<name>A0ACB9RXH4_9MYRT</name>
<dbReference type="EMBL" id="CM042882">
    <property type="protein sequence ID" value="KAI4383405.1"/>
    <property type="molecule type" value="Genomic_DNA"/>
</dbReference>
<protein>
    <submittedName>
        <fullName evidence="1">Uncharacterized protein</fullName>
    </submittedName>
</protein>
<proteinExistence type="predicted"/>
<keyword evidence="2" id="KW-1185">Reference proteome</keyword>
<evidence type="ECO:0000313" key="2">
    <source>
        <dbReference type="Proteomes" id="UP001057402"/>
    </source>
</evidence>